<evidence type="ECO:0000313" key="16">
    <source>
        <dbReference type="WBParaSite" id="sdigi.contig179.g5744.t1"/>
    </source>
</evidence>
<keyword evidence="8" id="KW-0999">Mitochondrion inner membrane</keyword>
<keyword evidence="10" id="KW-0007">Acetylation</keyword>
<dbReference type="AlphaFoldDB" id="A0A915PHQ0"/>
<organism evidence="15 16">
    <name type="scientific">Setaria digitata</name>
    <dbReference type="NCBI Taxonomy" id="48799"/>
    <lineage>
        <taxon>Eukaryota</taxon>
        <taxon>Metazoa</taxon>
        <taxon>Ecdysozoa</taxon>
        <taxon>Nematoda</taxon>
        <taxon>Chromadorea</taxon>
        <taxon>Rhabditida</taxon>
        <taxon>Spirurina</taxon>
        <taxon>Spiruromorpha</taxon>
        <taxon>Filarioidea</taxon>
        <taxon>Setariidae</taxon>
        <taxon>Setaria</taxon>
    </lineage>
</organism>
<comment type="function">
    <text evidence="1">Accessory subunit of the mitochondrial membrane respiratory chain NADH dehydrogenase (Complex I), that is believed not to be involved in catalysis. Complex I functions in the transfer of electrons from NADH to the respiratory chain. The immediate electron acceptor for the enzyme is believed to be ubiquinone.</text>
</comment>
<comment type="subunit">
    <text evidence="4">Complex I is composed of 45 different subunits.</text>
</comment>
<keyword evidence="6" id="KW-0813">Transport</keyword>
<dbReference type="WBParaSite" id="sdigi.contig179.g5744.t1">
    <property type="protein sequence ID" value="sdigi.contig179.g5744.t1"/>
    <property type="gene ID" value="sdigi.contig179.g5744"/>
</dbReference>
<dbReference type="Pfam" id="PF07347">
    <property type="entry name" value="CI-B14_5a"/>
    <property type="match status" value="1"/>
</dbReference>
<evidence type="ECO:0000256" key="8">
    <source>
        <dbReference type="ARBA" id="ARBA00022792"/>
    </source>
</evidence>
<evidence type="ECO:0000256" key="11">
    <source>
        <dbReference type="ARBA" id="ARBA00023128"/>
    </source>
</evidence>
<comment type="subcellular location">
    <subcellularLocation>
        <location evidence="2">Mitochondrion inner membrane</location>
        <topology evidence="2">Peripheral membrane protein</topology>
        <orientation evidence="2">Matrix side</orientation>
    </subcellularLocation>
</comment>
<name>A0A915PHQ0_9BILA</name>
<dbReference type="PANTHER" id="PTHR12485">
    <property type="entry name" value="NADH-UBIQUINONE OXIDOREDUCTASE SUBUNIT B"/>
    <property type="match status" value="1"/>
</dbReference>
<evidence type="ECO:0000256" key="14">
    <source>
        <dbReference type="ARBA" id="ARBA00033401"/>
    </source>
</evidence>
<comment type="similarity">
    <text evidence="3">Belongs to the complex I NDUFA7 subunit family.</text>
</comment>
<evidence type="ECO:0000256" key="3">
    <source>
        <dbReference type="ARBA" id="ARBA00005482"/>
    </source>
</evidence>
<proteinExistence type="inferred from homology"/>
<evidence type="ECO:0000256" key="1">
    <source>
        <dbReference type="ARBA" id="ARBA00003195"/>
    </source>
</evidence>
<dbReference type="PANTHER" id="PTHR12485:SF1">
    <property type="entry name" value="NADH DEHYDROGENASE [UBIQUINONE] 1 ALPHA SUBCOMPLEX SUBUNIT 7"/>
    <property type="match status" value="1"/>
</dbReference>
<evidence type="ECO:0000256" key="4">
    <source>
        <dbReference type="ARBA" id="ARBA00011533"/>
    </source>
</evidence>
<evidence type="ECO:0000256" key="5">
    <source>
        <dbReference type="ARBA" id="ARBA00016383"/>
    </source>
</evidence>
<evidence type="ECO:0000256" key="6">
    <source>
        <dbReference type="ARBA" id="ARBA00022448"/>
    </source>
</evidence>
<reference evidence="16" key="1">
    <citation type="submission" date="2022-11" db="UniProtKB">
        <authorList>
            <consortium name="WormBaseParasite"/>
        </authorList>
    </citation>
    <scope>IDENTIFICATION</scope>
</reference>
<accession>A0A915PHQ0</accession>
<evidence type="ECO:0000313" key="15">
    <source>
        <dbReference type="Proteomes" id="UP000887581"/>
    </source>
</evidence>
<dbReference type="Proteomes" id="UP000887581">
    <property type="component" value="Unplaced"/>
</dbReference>
<evidence type="ECO:0000256" key="7">
    <source>
        <dbReference type="ARBA" id="ARBA00022660"/>
    </source>
</evidence>
<dbReference type="GO" id="GO:0005743">
    <property type="term" value="C:mitochondrial inner membrane"/>
    <property type="evidence" value="ECO:0007669"/>
    <property type="project" value="UniProtKB-SubCell"/>
</dbReference>
<protein>
    <recommendedName>
        <fullName evidence="5">NADH dehydrogenase [ubiquinone] 1 alpha subcomplex subunit 7</fullName>
    </recommendedName>
    <alternativeName>
        <fullName evidence="14">Complex I-B14.5a</fullName>
    </alternativeName>
    <alternativeName>
        <fullName evidence="13">NADH-ubiquinone oxidoreductase subunit B14.5a</fullName>
    </alternativeName>
</protein>
<evidence type="ECO:0000256" key="2">
    <source>
        <dbReference type="ARBA" id="ARBA00004443"/>
    </source>
</evidence>
<keyword evidence="7" id="KW-0679">Respiratory chain</keyword>
<dbReference type="InterPro" id="IPR009947">
    <property type="entry name" value="NDUA7"/>
</dbReference>
<evidence type="ECO:0000256" key="9">
    <source>
        <dbReference type="ARBA" id="ARBA00022982"/>
    </source>
</evidence>
<sequence>MTSRLPKIAPKTVVNRTQTPIMVWLRDKLNAIYRDRVTPPPGLPTPDGESKFYEMNRFPNTQAARSRPPVSLPGGVHHKISDNYYSDRDARRAVQPPKCIYAVDSHGPVFKSLTGETISREEAMKVETDPRKNFGLEAPTPGFGYAWHRNKEDELTTPKYSKDFAALEKYDKFMYSN</sequence>
<keyword evidence="11" id="KW-0496">Mitochondrion</keyword>
<evidence type="ECO:0000256" key="12">
    <source>
        <dbReference type="ARBA" id="ARBA00023136"/>
    </source>
</evidence>
<dbReference type="GO" id="GO:0006120">
    <property type="term" value="P:mitochondrial electron transport, NADH to ubiquinone"/>
    <property type="evidence" value="ECO:0007669"/>
    <property type="project" value="TreeGrafter"/>
</dbReference>
<keyword evidence="9" id="KW-0249">Electron transport</keyword>
<evidence type="ECO:0000256" key="10">
    <source>
        <dbReference type="ARBA" id="ARBA00022990"/>
    </source>
</evidence>
<keyword evidence="15" id="KW-1185">Reference proteome</keyword>
<keyword evidence="12" id="KW-0472">Membrane</keyword>
<evidence type="ECO:0000256" key="13">
    <source>
        <dbReference type="ARBA" id="ARBA00030360"/>
    </source>
</evidence>